<dbReference type="PANTHER" id="PTHR47966">
    <property type="entry name" value="BETA-SITE APP-CLEAVING ENZYME, ISOFORM A-RELATED"/>
    <property type="match status" value="1"/>
</dbReference>
<dbReference type="InterPro" id="IPR021109">
    <property type="entry name" value="Peptidase_aspartic_dom_sf"/>
</dbReference>
<keyword evidence="10" id="KW-0732">Signal</keyword>
<organism evidence="12">
    <name type="scientific">Homarus americanus</name>
    <name type="common">American lobster</name>
    <dbReference type="NCBI Taxonomy" id="6706"/>
    <lineage>
        <taxon>Eukaryota</taxon>
        <taxon>Metazoa</taxon>
        <taxon>Ecdysozoa</taxon>
        <taxon>Arthropoda</taxon>
        <taxon>Crustacea</taxon>
        <taxon>Multicrustacea</taxon>
        <taxon>Malacostraca</taxon>
        <taxon>Eumalacostraca</taxon>
        <taxon>Eucarida</taxon>
        <taxon>Decapoda</taxon>
        <taxon>Pleocyemata</taxon>
        <taxon>Astacidea</taxon>
        <taxon>Nephropoidea</taxon>
        <taxon>Nephropidae</taxon>
        <taxon>Homarus</taxon>
    </lineage>
</organism>
<keyword evidence="5 8" id="KW-1015">Disulfide bond</keyword>
<name>D0PRM2_HOMAM</name>
<evidence type="ECO:0000256" key="1">
    <source>
        <dbReference type="ARBA" id="ARBA00007447"/>
    </source>
</evidence>
<evidence type="ECO:0000256" key="8">
    <source>
        <dbReference type="PIRSR" id="PIRSR601461-2"/>
    </source>
</evidence>
<dbReference type="PROSITE" id="PS51767">
    <property type="entry name" value="PEPTIDASE_A1"/>
    <property type="match status" value="1"/>
</dbReference>
<feature type="chain" id="PRO_5003014026" evidence="10">
    <location>
        <begin position="17"/>
        <end position="386"/>
    </location>
</feature>
<sequence>MRSLAALLLLLALAAAELHRIPLKKIEKSRTLQDLRRTRVFLNHRYGVGSDVIDLDNYEDAQYYGPITIGTPGQGFDVIFDTGSSNLWIPSEKCFILNLARRLHNRYDSTKSSTYIENGTAFDIQYGSGALHGFLSSDNVEMGGVNAMGQTFAEATQEPGLAFIMGKLDGILGMAFTEISVMGIPTVFDTMVAQGAVDQPIFSFYLNHDVSDMNETLGGELVLGGSDPNHYEGEFHYVPVSKVGYWQVTAEAIKVGDNVTGFCNPCEAIVDTGTSLIAGPNAEVKEIVHMLGGYGFIAGEYLISCHKVPEMPEFTFTLNGKDFSIDGPDLVIEDIDPSTGVKICIVGIMGLQMGELEAWILGDPFIADWYTEFDVGQKRIGFAKSI</sequence>
<dbReference type="FunFam" id="2.40.70.10:FF:000149">
    <property type="entry name" value="Uncharacterized protein"/>
    <property type="match status" value="1"/>
</dbReference>
<keyword evidence="6" id="KW-0325">Glycoprotein</keyword>
<feature type="disulfide bond" evidence="8">
    <location>
        <begin position="263"/>
        <end position="266"/>
    </location>
</feature>
<evidence type="ECO:0000256" key="5">
    <source>
        <dbReference type="ARBA" id="ARBA00023157"/>
    </source>
</evidence>
<reference evidence="12" key="1">
    <citation type="submission" date="2008-05" db="EMBL/GenBank/DDBJ databases">
        <authorList>
            <person name="Rojo-Arreola L."/>
            <person name="Muhlia-Almazan A."/>
            <person name="Garcia-Carreno F.L."/>
        </authorList>
    </citation>
    <scope>NUCLEOTIDE SEQUENCE</scope>
    <source>
        <tissue evidence="12">Midgut gland</tissue>
    </source>
</reference>
<dbReference type="GO" id="GO:0006508">
    <property type="term" value="P:proteolysis"/>
    <property type="evidence" value="ECO:0007669"/>
    <property type="project" value="UniProtKB-KW"/>
</dbReference>
<feature type="domain" description="Peptidase A1" evidence="11">
    <location>
        <begin position="63"/>
        <end position="383"/>
    </location>
</feature>
<dbReference type="PROSITE" id="PS00141">
    <property type="entry name" value="ASP_PROTEASE"/>
    <property type="match status" value="2"/>
</dbReference>
<keyword evidence="2 9" id="KW-0645">Protease</keyword>
<evidence type="ECO:0000313" key="12">
    <source>
        <dbReference type="EMBL" id="ACG70181.1"/>
    </source>
</evidence>
<feature type="disulfide bond" evidence="8">
    <location>
        <begin position="305"/>
        <end position="344"/>
    </location>
</feature>
<evidence type="ECO:0000256" key="2">
    <source>
        <dbReference type="ARBA" id="ARBA00022670"/>
    </source>
</evidence>
<keyword evidence="4 9" id="KW-0378">Hydrolase</keyword>
<dbReference type="PANTHER" id="PTHR47966:SF51">
    <property type="entry name" value="BETA-SITE APP-CLEAVING ENZYME, ISOFORM A-RELATED"/>
    <property type="match status" value="1"/>
</dbReference>
<dbReference type="SUPFAM" id="SSF50630">
    <property type="entry name" value="Acid proteases"/>
    <property type="match status" value="1"/>
</dbReference>
<evidence type="ECO:0000256" key="7">
    <source>
        <dbReference type="PIRSR" id="PIRSR601461-1"/>
    </source>
</evidence>
<keyword evidence="3 9" id="KW-0064">Aspartyl protease</keyword>
<dbReference type="OrthoDB" id="771136at2759"/>
<dbReference type="InterPro" id="IPR001969">
    <property type="entry name" value="Aspartic_peptidase_AS"/>
</dbReference>
<dbReference type="PRINTS" id="PR00792">
    <property type="entry name" value="PEPSIN"/>
</dbReference>
<reference evidence="12" key="2">
    <citation type="journal article" date="2010" name="Mar. Biotechnol.">
        <title>Aspartic cathepsin D endopeptidase contributes to extracellular digestion in clawed lobsters Homarus americanus and Homarus gammarus.</title>
        <authorList>
            <person name="Rojo L."/>
            <person name="Muhlia-Almazan A."/>
            <person name="Saborowski R."/>
            <person name="Garcia-Carreno F."/>
        </authorList>
    </citation>
    <scope>NUCLEOTIDE SEQUENCE</scope>
    <source>
        <tissue evidence="12">Midgut gland</tissue>
    </source>
</reference>
<feature type="active site" evidence="7">
    <location>
        <position position="81"/>
    </location>
</feature>
<evidence type="ECO:0000256" key="9">
    <source>
        <dbReference type="RuleBase" id="RU000454"/>
    </source>
</evidence>
<protein>
    <submittedName>
        <fullName evidence="12">Cathepsin D-like protein</fullName>
    </submittedName>
</protein>
<evidence type="ECO:0000259" key="11">
    <source>
        <dbReference type="PROSITE" id="PS51767"/>
    </source>
</evidence>
<dbReference type="InterPro" id="IPR033121">
    <property type="entry name" value="PEPTIDASE_A1"/>
</dbReference>
<evidence type="ECO:0000256" key="3">
    <source>
        <dbReference type="ARBA" id="ARBA00022750"/>
    </source>
</evidence>
<evidence type="ECO:0000256" key="10">
    <source>
        <dbReference type="SAM" id="SignalP"/>
    </source>
</evidence>
<dbReference type="FunFam" id="2.40.70.10:FF:000002">
    <property type="entry name" value="Vacuolar aspartic proteinase"/>
    <property type="match status" value="1"/>
</dbReference>
<evidence type="ECO:0000256" key="4">
    <source>
        <dbReference type="ARBA" id="ARBA00022801"/>
    </source>
</evidence>
<comment type="similarity">
    <text evidence="1 9">Belongs to the peptidase A1 family.</text>
</comment>
<feature type="active site" evidence="7">
    <location>
        <position position="271"/>
    </location>
</feature>
<dbReference type="AlphaFoldDB" id="D0PRM2"/>
<feature type="signal peptide" evidence="10">
    <location>
        <begin position="1"/>
        <end position="16"/>
    </location>
</feature>
<dbReference type="Pfam" id="PF00026">
    <property type="entry name" value="Asp"/>
    <property type="match status" value="1"/>
</dbReference>
<dbReference type="GO" id="GO:0004190">
    <property type="term" value="F:aspartic-type endopeptidase activity"/>
    <property type="evidence" value="ECO:0007669"/>
    <property type="project" value="UniProtKB-KW"/>
</dbReference>
<evidence type="ECO:0000256" key="6">
    <source>
        <dbReference type="ARBA" id="ARBA00023180"/>
    </source>
</evidence>
<dbReference type="InterPro" id="IPR001461">
    <property type="entry name" value="Aspartic_peptidase_A1"/>
</dbReference>
<dbReference type="Gene3D" id="2.40.70.10">
    <property type="entry name" value="Acid Proteases"/>
    <property type="match status" value="2"/>
</dbReference>
<accession>D0PRM2</accession>
<proteinExistence type="evidence at transcript level"/>
<dbReference type="EMBL" id="EU687261">
    <property type="protein sequence ID" value="ACG70181.1"/>
    <property type="molecule type" value="mRNA"/>
</dbReference>